<gene>
    <name evidence="2" type="ORF">KIF53_09405</name>
</gene>
<dbReference type="EMBL" id="JAHDTB010000006">
    <property type="protein sequence ID" value="MBW8287839.1"/>
    <property type="molecule type" value="Genomic_DNA"/>
</dbReference>
<organism evidence="2 3">
    <name type="scientific">Chromobacterium subtsugae</name>
    <dbReference type="NCBI Taxonomy" id="251747"/>
    <lineage>
        <taxon>Bacteria</taxon>
        <taxon>Pseudomonadati</taxon>
        <taxon>Pseudomonadota</taxon>
        <taxon>Betaproteobacteria</taxon>
        <taxon>Neisseriales</taxon>
        <taxon>Chromobacteriaceae</taxon>
        <taxon>Chromobacterium</taxon>
    </lineage>
</organism>
<dbReference type="Proteomes" id="UP000711178">
    <property type="component" value="Unassembled WGS sequence"/>
</dbReference>
<proteinExistence type="predicted"/>
<keyword evidence="3" id="KW-1185">Reference proteome</keyword>
<accession>A0ABS7FCM0</accession>
<reference evidence="2 3" key="1">
    <citation type="submission" date="2021-05" db="EMBL/GenBank/DDBJ databases">
        <title>Draft Whole Genome Sequencing Of Biosensor Chromobacterium violaceum Strain CV026 Reveals A Regulatory RNA In Chromobacterium violaceum Phenotype Regulatory Network.</title>
        <authorList>
            <person name="Hong K.W."/>
            <person name="Chan K.G."/>
            <person name="Chang C.-Y."/>
        </authorList>
    </citation>
    <scope>NUCLEOTIDE SEQUENCE [LARGE SCALE GENOMIC DNA]</scope>
    <source>
        <strain evidence="2 3">ATCC 31532</strain>
    </source>
</reference>
<comment type="caution">
    <text evidence="2">The sequence shown here is derived from an EMBL/GenBank/DDBJ whole genome shotgun (WGS) entry which is preliminary data.</text>
</comment>
<sequence length="419" mass="43795">MADLIEPANPGFPGVYQLELTDRVKAGAGGISNRQAEQLVERTGFLKKKVDDLVSGALTAKSAEHLAAPRNLAMTGDGAWSVTFDGSGNASAAMTLANTGVGAGSYGVVTVDAKGRVIAGRPLEAADVPWLREKFAAASAVNELAAQVANKADRGATLAGYGITDALQLQPDIAAPVDLDTIIASGSYPNPANVNAANGKNWPCPQAGNLTVRQAGEFVYQVYQAFADGGFWHRCRYQGRWNPWRRLADAAAIQDGIAAATPPGQIAYFARDTPPPGWLICAGAQDVARTAYAALFAAIGDRFGAGDGRTTFGVPDLRGEFVRGWDAGRNVDASRVFGSGQASQNLWHDHAIPTPGSTTGGDTVRTDNGGTGLDAGARHTSNEFLTEFGTGRQLRYATYGSGGSESRPRNIALLACIKI</sequence>
<protein>
    <submittedName>
        <fullName evidence="2">Tail fiber protein</fullName>
    </submittedName>
</protein>
<dbReference type="CDD" id="cd19958">
    <property type="entry name" value="pyocin_knob"/>
    <property type="match status" value="1"/>
</dbReference>
<dbReference type="InterPro" id="IPR011083">
    <property type="entry name" value="Phage_tail_collar_dom"/>
</dbReference>
<name>A0ABS7FCM0_9NEIS</name>
<evidence type="ECO:0000259" key="1">
    <source>
        <dbReference type="Pfam" id="PF07484"/>
    </source>
</evidence>
<evidence type="ECO:0000313" key="3">
    <source>
        <dbReference type="Proteomes" id="UP000711178"/>
    </source>
</evidence>
<evidence type="ECO:0000313" key="2">
    <source>
        <dbReference type="EMBL" id="MBW8287839.1"/>
    </source>
</evidence>
<dbReference type="SUPFAM" id="SSF88874">
    <property type="entry name" value="Receptor-binding domain of short tail fibre protein gp12"/>
    <property type="match status" value="1"/>
</dbReference>
<feature type="domain" description="Phage tail collar" evidence="1">
    <location>
        <begin position="264"/>
        <end position="322"/>
    </location>
</feature>
<dbReference type="InterPro" id="IPR037053">
    <property type="entry name" value="Phage_tail_collar_dom_sf"/>
</dbReference>
<dbReference type="Gene3D" id="3.90.1340.10">
    <property type="entry name" value="Phage tail collar domain"/>
    <property type="match status" value="1"/>
</dbReference>
<dbReference type="GeneID" id="89687508"/>
<dbReference type="Pfam" id="PF07484">
    <property type="entry name" value="Collar"/>
    <property type="match status" value="1"/>
</dbReference>
<dbReference type="RefSeq" id="WP_052258463.1">
    <property type="nucleotide sequence ID" value="NZ_CP142381.1"/>
</dbReference>